<name>A0A8J5S0P8_ZIZPA</name>
<reference evidence="2" key="1">
    <citation type="journal article" date="2021" name="bioRxiv">
        <title>Whole Genome Assembly and Annotation of Northern Wild Rice, Zizania palustris L., Supports a Whole Genome Duplication in the Zizania Genus.</title>
        <authorList>
            <person name="Haas M."/>
            <person name="Kono T."/>
            <person name="Macchietto M."/>
            <person name="Millas R."/>
            <person name="McGilp L."/>
            <person name="Shao M."/>
            <person name="Duquette J."/>
            <person name="Hirsch C.N."/>
            <person name="Kimball J."/>
        </authorList>
    </citation>
    <scope>NUCLEOTIDE SEQUENCE</scope>
    <source>
        <tissue evidence="2">Fresh leaf tissue</tissue>
    </source>
</reference>
<dbReference type="Pfam" id="PF04195">
    <property type="entry name" value="Transposase_28"/>
    <property type="match status" value="1"/>
</dbReference>
<protein>
    <recommendedName>
        <fullName evidence="1">Transposase (putative) gypsy type domain-containing protein</fullName>
    </recommendedName>
</protein>
<accession>A0A8J5S0P8</accession>
<evidence type="ECO:0000313" key="3">
    <source>
        <dbReference type="Proteomes" id="UP000729402"/>
    </source>
</evidence>
<dbReference type="AlphaFoldDB" id="A0A8J5S0P8"/>
<dbReference type="Proteomes" id="UP000729402">
    <property type="component" value="Unassembled WGS sequence"/>
</dbReference>
<dbReference type="InterPro" id="IPR007321">
    <property type="entry name" value="Transposase_28"/>
</dbReference>
<evidence type="ECO:0000259" key="1">
    <source>
        <dbReference type="Pfam" id="PF04195"/>
    </source>
</evidence>
<gene>
    <name evidence="2" type="ORF">GUJ93_ZPchr0004g40082</name>
</gene>
<proteinExistence type="predicted"/>
<dbReference type="EMBL" id="JAAALK010000285">
    <property type="protein sequence ID" value="KAG8064766.1"/>
    <property type="molecule type" value="Genomic_DNA"/>
</dbReference>
<evidence type="ECO:0000313" key="2">
    <source>
        <dbReference type="EMBL" id="KAG8064766.1"/>
    </source>
</evidence>
<comment type="caution">
    <text evidence="2">The sequence shown here is derived from an EMBL/GenBank/DDBJ whole genome shotgun (WGS) entry which is preliminary data.</text>
</comment>
<feature type="domain" description="Transposase (putative) gypsy type" evidence="1">
    <location>
        <begin position="41"/>
        <end position="85"/>
    </location>
</feature>
<keyword evidence="3" id="KW-1185">Reference proteome</keyword>
<organism evidence="2 3">
    <name type="scientific">Zizania palustris</name>
    <name type="common">Northern wild rice</name>
    <dbReference type="NCBI Taxonomy" id="103762"/>
    <lineage>
        <taxon>Eukaryota</taxon>
        <taxon>Viridiplantae</taxon>
        <taxon>Streptophyta</taxon>
        <taxon>Embryophyta</taxon>
        <taxon>Tracheophyta</taxon>
        <taxon>Spermatophyta</taxon>
        <taxon>Magnoliopsida</taxon>
        <taxon>Liliopsida</taxon>
        <taxon>Poales</taxon>
        <taxon>Poaceae</taxon>
        <taxon>BOP clade</taxon>
        <taxon>Oryzoideae</taxon>
        <taxon>Oryzeae</taxon>
        <taxon>Zizaniinae</taxon>
        <taxon>Zizania</taxon>
    </lineage>
</organism>
<reference evidence="2" key="2">
    <citation type="submission" date="2021-02" db="EMBL/GenBank/DDBJ databases">
        <authorList>
            <person name="Kimball J.A."/>
            <person name="Haas M.W."/>
            <person name="Macchietto M."/>
            <person name="Kono T."/>
            <person name="Duquette J."/>
            <person name="Shao M."/>
        </authorList>
    </citation>
    <scope>NUCLEOTIDE SEQUENCE</scope>
    <source>
        <tissue evidence="2">Fresh leaf tissue</tissue>
    </source>
</reference>
<sequence>MTKSTLDSANDACVGKVVKKVDFHVSETDVILASRADEAMVFEAFFEAGLKVSTKELLGEVLQMYNLELPQLSSNVVARLAIFELAMRAEGCESRADVFASLHECELLAQEEDL</sequence>